<keyword evidence="2" id="KW-0547">Nucleotide-binding</keyword>
<dbReference type="InterPro" id="IPR049730">
    <property type="entry name" value="SNF2/RAD54-like_C"/>
</dbReference>
<accession>A0ABR3YFN8</accession>
<feature type="compositionally biased region" description="Polar residues" evidence="7">
    <location>
        <begin position="1075"/>
        <end position="1096"/>
    </location>
</feature>
<evidence type="ECO:0000256" key="6">
    <source>
        <dbReference type="ARBA" id="ARBA00022840"/>
    </source>
</evidence>
<feature type="compositionally biased region" description="Low complexity" evidence="7">
    <location>
        <begin position="183"/>
        <end position="197"/>
    </location>
</feature>
<dbReference type="Gene3D" id="3.40.50.10810">
    <property type="entry name" value="Tandem AAA-ATPase domain"/>
    <property type="match status" value="1"/>
</dbReference>
<comment type="caution">
    <text evidence="10">The sequence shown here is derived from an EMBL/GenBank/DDBJ whole genome shotgun (WGS) entry which is preliminary data.</text>
</comment>
<proteinExistence type="predicted"/>
<evidence type="ECO:0000256" key="2">
    <source>
        <dbReference type="ARBA" id="ARBA00022741"/>
    </source>
</evidence>
<evidence type="ECO:0000259" key="9">
    <source>
        <dbReference type="PROSITE" id="PS51194"/>
    </source>
</evidence>
<dbReference type="InterPro" id="IPR050628">
    <property type="entry name" value="SNF2_RAD54_helicase_TF"/>
</dbReference>
<dbReference type="PROSITE" id="PS00518">
    <property type="entry name" value="ZF_RING_1"/>
    <property type="match status" value="1"/>
</dbReference>
<dbReference type="CDD" id="cd18793">
    <property type="entry name" value="SF2_C_SNF"/>
    <property type="match status" value="1"/>
</dbReference>
<evidence type="ECO:0000256" key="7">
    <source>
        <dbReference type="SAM" id="MobiDB-lite"/>
    </source>
</evidence>
<evidence type="ECO:0000256" key="5">
    <source>
        <dbReference type="ARBA" id="ARBA00022833"/>
    </source>
</evidence>
<name>A0ABR3YFN8_9PEZI</name>
<dbReference type="PANTHER" id="PTHR45626:SF52">
    <property type="entry name" value="SINGLE-STRANDED DNA-DEPENDENT ATPASE (EUROFUNG)"/>
    <property type="match status" value="1"/>
</dbReference>
<dbReference type="Proteomes" id="UP001583280">
    <property type="component" value="Unassembled WGS sequence"/>
</dbReference>
<dbReference type="PROSITE" id="PS51194">
    <property type="entry name" value="HELICASE_CTER"/>
    <property type="match status" value="1"/>
</dbReference>
<dbReference type="SUPFAM" id="SSF52540">
    <property type="entry name" value="P-loop containing nucleoside triphosphate hydrolases"/>
    <property type="match status" value="2"/>
</dbReference>
<evidence type="ECO:0000256" key="3">
    <source>
        <dbReference type="ARBA" id="ARBA00022771"/>
    </source>
</evidence>
<evidence type="ECO:0000313" key="11">
    <source>
        <dbReference type="Proteomes" id="UP001583280"/>
    </source>
</evidence>
<keyword evidence="11" id="KW-1185">Reference proteome</keyword>
<dbReference type="Gene3D" id="3.40.50.300">
    <property type="entry name" value="P-loop containing nucleotide triphosphate hydrolases"/>
    <property type="match status" value="1"/>
</dbReference>
<evidence type="ECO:0000256" key="4">
    <source>
        <dbReference type="ARBA" id="ARBA00022801"/>
    </source>
</evidence>
<dbReference type="PROSITE" id="PS51192">
    <property type="entry name" value="HELICASE_ATP_BIND_1"/>
    <property type="match status" value="1"/>
</dbReference>
<keyword evidence="5" id="KW-0862">Zinc</keyword>
<gene>
    <name evidence="10" type="ORF">Cpir12675_006731</name>
</gene>
<dbReference type="InterPro" id="IPR014001">
    <property type="entry name" value="Helicase_ATP-bd"/>
</dbReference>
<sequence length="1299" mass="143122">MDMELNPGSYRDDGVLNRMSTMPHTPHMAMVQKMLHKPIPQSVQFGQSPLPLQPTSQSPHSSVESSVEPAFSGLPSASLLPVQSQAQLQLPVAMAGGFSIDFVHRQQPPLPTHTALGSGSVPISSLHTLASPAMAQPNIVPTDQAHSFDSSSSSTFDTSNTYAAAHSLQNQTLAQAHSHHQHQSQQPPSSRTTSSSHAHAHLKEAGFIPTSLPPIKSGQVFQIHDDDSNSPTESTPPPPTLANSHHIFSPEPNASSFHTVRSEPSFTRMSSIMEEVQRSSTDDLEVDPPQKKRRVDSGVSIARPASSGQSRIFANSLVSLDSTAARQPPSSTTDLFTSSTVDLTSHDDDDVQVYNPRDEEVCFGCIEGILHCTVVPSPKPGAQCLFGPNWFPAVKIMLKKISGDGTSLIQAYDHTRQIVGRLDSNTAKALAPLLDSKLNIRADCRINSRQKAPNEVAGQPLERNNQLQLNIYGPTHCLNYIGQYLQSKHIVLRPPQFVLPGIKVMNPHKAVPKPQVRPPIRSYSLTTQPAYQSMGTRSVEEVKTEVQGIFDTLKSNNLPEAEPSDIIVTPLLKHQKQGLQFMQTREQDDLNIDAPLWPLSKDRKGQQCFRNVLTGDLCRKPPVTRGGILADMMGLGKTLSILSLISGSLPESHTWHTLSPVQPQQTVSKANNIKTWAPQAAALGLTTLVRNTRATLLVCPLSTITNWEEQIKTHVKPNGLTYYIYHGSNRIKEIEKLADYDLVLTTYGSISSELSARSKGKQGTYPLEELGWFRIVLDEAHMIREQTTLQFKAICRLQANRRWAVTGTPVQNRLDDFAALLQFIRLRPFDDRGRFNRFIVDPFKLCDPNVVPKLRVLVDTVTLRRFKDKINLPKRTDHIVKLDFTDEERHLYELFAKNAQDRVQALSAGGEKALSGHTYIHILRSILRLRLICAHGRDLLNEEDLRVMQGMTADMAIDLDSDDQDAMANEITERKAHEMFELMQETNNDSCVTCTKKLGVDENAADEAEGDLLGYMNPCFHLVCRACIRSFRQAADTQLNGATRGPCHVCNSVVKPSLVSLRKSALSLEHDGSKATASTGVGTNSNPSASANSLGIAQTASEKRAERIQAYRGPSTKVRALLEDLLKSKADSATALAVGEASFKSVVFSGWTTHLDLIQIALDNVGLKYVRLDGTMSRTARAAAMEAFREDSSVDVILVSIMAGGLGLNLTAGNSVYVMEPQYNPAAEAQAIDRVHRLGQTRPVRTVRYIMGNSFEEKMLELQDKKMKLASLSMDGRDKAMDRGEAALQKLRDIRSLFR</sequence>
<keyword evidence="3" id="KW-0863">Zinc-finger</keyword>
<evidence type="ECO:0000259" key="8">
    <source>
        <dbReference type="PROSITE" id="PS51192"/>
    </source>
</evidence>
<dbReference type="Pfam" id="PF00176">
    <property type="entry name" value="SNF2-rel_dom"/>
    <property type="match status" value="1"/>
</dbReference>
<dbReference type="SMART" id="SM00487">
    <property type="entry name" value="DEXDc"/>
    <property type="match status" value="1"/>
</dbReference>
<organism evidence="10 11">
    <name type="scientific">Ceratocystis pirilliformis</name>
    <dbReference type="NCBI Taxonomy" id="259994"/>
    <lineage>
        <taxon>Eukaryota</taxon>
        <taxon>Fungi</taxon>
        <taxon>Dikarya</taxon>
        <taxon>Ascomycota</taxon>
        <taxon>Pezizomycotina</taxon>
        <taxon>Sordariomycetes</taxon>
        <taxon>Hypocreomycetidae</taxon>
        <taxon>Microascales</taxon>
        <taxon>Ceratocystidaceae</taxon>
        <taxon>Ceratocystis</taxon>
    </lineage>
</organism>
<dbReference type="PANTHER" id="PTHR45626">
    <property type="entry name" value="TRANSCRIPTION TERMINATION FACTOR 2-RELATED"/>
    <property type="match status" value="1"/>
</dbReference>
<feature type="compositionally biased region" description="Low complexity" evidence="7">
    <location>
        <begin position="47"/>
        <end position="69"/>
    </location>
</feature>
<protein>
    <recommendedName>
        <fullName evidence="12">SWI/SNF-related matrix-associated actin-dependent regulator of chromatin subfamily A member 3-like 1</fullName>
    </recommendedName>
</protein>
<dbReference type="InterPro" id="IPR017907">
    <property type="entry name" value="Znf_RING_CS"/>
</dbReference>
<dbReference type="InterPro" id="IPR027417">
    <property type="entry name" value="P-loop_NTPase"/>
</dbReference>
<dbReference type="InterPro" id="IPR038718">
    <property type="entry name" value="SNF2-like_sf"/>
</dbReference>
<reference evidence="10 11" key="1">
    <citation type="journal article" date="2024" name="IMA Fungus">
        <title>IMA Genome - F19 : A genome assembly and annotation guide to empower mycologists, including annotated draft genome sequences of Ceratocystis pirilliformis, Diaporthe australafricana, Fusarium ophioides, Paecilomyces lecythidis, and Sporothrix stenoceras.</title>
        <authorList>
            <person name="Aylward J."/>
            <person name="Wilson A.M."/>
            <person name="Visagie C.M."/>
            <person name="Spraker J."/>
            <person name="Barnes I."/>
            <person name="Buitendag C."/>
            <person name="Ceriani C."/>
            <person name="Del Mar Angel L."/>
            <person name="du Plessis D."/>
            <person name="Fuchs T."/>
            <person name="Gasser K."/>
            <person name="Kramer D."/>
            <person name="Li W."/>
            <person name="Munsamy K."/>
            <person name="Piso A."/>
            <person name="Price J.L."/>
            <person name="Sonnekus B."/>
            <person name="Thomas C."/>
            <person name="van der Nest A."/>
            <person name="van Dijk A."/>
            <person name="van Heerden A."/>
            <person name="van Vuuren N."/>
            <person name="Yilmaz N."/>
            <person name="Duong T.A."/>
            <person name="van der Merwe N.A."/>
            <person name="Wingfield M.J."/>
            <person name="Wingfield B.D."/>
        </authorList>
    </citation>
    <scope>NUCLEOTIDE SEQUENCE [LARGE SCALE GENOMIC DNA]</scope>
    <source>
        <strain evidence="10 11">CMW 12675</strain>
    </source>
</reference>
<keyword evidence="1" id="KW-0479">Metal-binding</keyword>
<feature type="domain" description="Helicase ATP-binding" evidence="8">
    <location>
        <begin position="618"/>
        <end position="827"/>
    </location>
</feature>
<evidence type="ECO:0008006" key="12">
    <source>
        <dbReference type="Google" id="ProtNLM"/>
    </source>
</evidence>
<keyword evidence="4" id="KW-0378">Hydrolase</keyword>
<evidence type="ECO:0000256" key="1">
    <source>
        <dbReference type="ARBA" id="ARBA00022723"/>
    </source>
</evidence>
<feature type="compositionally biased region" description="Polar residues" evidence="7">
    <location>
        <begin position="252"/>
        <end position="270"/>
    </location>
</feature>
<feature type="region of interest" description="Disordered" evidence="7">
    <location>
        <begin position="1073"/>
        <end position="1096"/>
    </location>
</feature>
<keyword evidence="6" id="KW-0067">ATP-binding</keyword>
<feature type="region of interest" description="Disordered" evidence="7">
    <location>
        <begin position="42"/>
        <end position="69"/>
    </location>
</feature>
<dbReference type="Pfam" id="PF00271">
    <property type="entry name" value="Helicase_C"/>
    <property type="match status" value="1"/>
</dbReference>
<evidence type="ECO:0000313" key="10">
    <source>
        <dbReference type="EMBL" id="KAL1887042.1"/>
    </source>
</evidence>
<dbReference type="EMBL" id="JAWDJO010000361">
    <property type="protein sequence ID" value="KAL1887042.1"/>
    <property type="molecule type" value="Genomic_DNA"/>
</dbReference>
<dbReference type="SMART" id="SM00490">
    <property type="entry name" value="HELICc"/>
    <property type="match status" value="1"/>
</dbReference>
<feature type="region of interest" description="Disordered" evidence="7">
    <location>
        <begin position="172"/>
        <end position="303"/>
    </location>
</feature>
<feature type="domain" description="Helicase C-terminal" evidence="9">
    <location>
        <begin position="1117"/>
        <end position="1280"/>
    </location>
</feature>
<dbReference type="InterPro" id="IPR000330">
    <property type="entry name" value="SNF2_N"/>
</dbReference>
<dbReference type="InterPro" id="IPR001650">
    <property type="entry name" value="Helicase_C-like"/>
</dbReference>
<dbReference type="CDD" id="cd18008">
    <property type="entry name" value="DEXDc_SHPRH-like"/>
    <property type="match status" value="1"/>
</dbReference>